<dbReference type="PANTHER" id="PTHR23131">
    <property type="entry name" value="ENDORIBONUCLEASE LACTB2"/>
    <property type="match status" value="1"/>
</dbReference>
<feature type="domain" description="Metallo-beta-lactamase" evidence="1">
    <location>
        <begin position="22"/>
        <end position="222"/>
    </location>
</feature>
<dbReference type="Pfam" id="PF00753">
    <property type="entry name" value="Lactamase_B"/>
    <property type="match status" value="1"/>
</dbReference>
<evidence type="ECO:0000313" key="3">
    <source>
        <dbReference type="Proteomes" id="UP000281813"/>
    </source>
</evidence>
<dbReference type="SUPFAM" id="SSF56281">
    <property type="entry name" value="Metallo-hydrolase/oxidoreductase"/>
    <property type="match status" value="1"/>
</dbReference>
<dbReference type="SMART" id="SM00849">
    <property type="entry name" value="Lactamase_B"/>
    <property type="match status" value="1"/>
</dbReference>
<dbReference type="EMBL" id="RBZO01000001">
    <property type="protein sequence ID" value="RKQ18711.1"/>
    <property type="molecule type" value="Genomic_DNA"/>
</dbReference>
<protein>
    <submittedName>
        <fullName evidence="2">MBL fold metallo-hydrolase</fullName>
    </submittedName>
</protein>
<reference evidence="2 3" key="1">
    <citation type="journal article" date="2015" name="Antonie Van Leeuwenhoek">
        <title>Oceanobacillus bengalensis sp. nov., a bacterium isolated from seawater of the Bay of Bengal.</title>
        <authorList>
            <person name="Yongchang O."/>
            <person name="Xiang W."/>
            <person name="Wang G."/>
        </authorList>
    </citation>
    <scope>NUCLEOTIDE SEQUENCE [LARGE SCALE GENOMIC DNA]</scope>
    <source>
        <strain evidence="2 3">MCCC 1K00260</strain>
    </source>
</reference>
<dbReference type="Gene3D" id="3.60.15.10">
    <property type="entry name" value="Ribonuclease Z/Hydroxyacylglutathione hydrolase-like"/>
    <property type="match status" value="1"/>
</dbReference>
<dbReference type="Proteomes" id="UP000281813">
    <property type="component" value="Unassembled WGS sequence"/>
</dbReference>
<sequence>MLSNITDTIEKFVVTFPAGMGDVNSYLIKGKNGYTVIDTGINHREAIENWQKFLDSGAVIEKVVLTHTHEDHLGLARWFQETHGIPIVVSKLGYEQMEIRKQLTYEKMNHLITKYGGPKIPKNFKDDKTIYDFVPDEFFEKNQMIQLGDELFEAIWTPGHAYDHFCFYNKEQKVMIVGDHILKDISPVIGLWNGEEQNPLVEYFQSLELIKEYQSDIALPGHGDVIEEFEERVSEISRNHQHRLEQVVDIIKTDYKNASEICHEIYGTLNVIIQLSSFMATVTRLLYLESLGKVERKEVDGVNTFRALSST</sequence>
<dbReference type="InterPro" id="IPR001279">
    <property type="entry name" value="Metallo-B-lactamas"/>
</dbReference>
<evidence type="ECO:0000259" key="1">
    <source>
        <dbReference type="SMART" id="SM00849"/>
    </source>
</evidence>
<dbReference type="AlphaFoldDB" id="A0A494Z7X2"/>
<dbReference type="OrthoDB" id="9761531at2"/>
<name>A0A494Z7X2_9BACI</name>
<dbReference type="PANTHER" id="PTHR23131:SF4">
    <property type="entry name" value="METALLO-BETA-LACTAMASE SUPERFAMILY POTEIN"/>
    <property type="match status" value="1"/>
</dbReference>
<dbReference type="CDD" id="cd07725">
    <property type="entry name" value="TTHA1429-like_MBL-fold"/>
    <property type="match status" value="1"/>
</dbReference>
<comment type="caution">
    <text evidence="2">The sequence shown here is derived from an EMBL/GenBank/DDBJ whole genome shotgun (WGS) entry which is preliminary data.</text>
</comment>
<dbReference type="InterPro" id="IPR036866">
    <property type="entry name" value="RibonucZ/Hydroxyglut_hydro"/>
</dbReference>
<keyword evidence="3" id="KW-1185">Reference proteome</keyword>
<dbReference type="RefSeq" id="WP_121127709.1">
    <property type="nucleotide sequence ID" value="NZ_JBHUFK010000020.1"/>
</dbReference>
<evidence type="ECO:0000313" key="2">
    <source>
        <dbReference type="EMBL" id="RKQ18711.1"/>
    </source>
</evidence>
<organism evidence="2 3">
    <name type="scientific">Oceanobacillus bengalensis</name>
    <dbReference type="NCBI Taxonomy" id="1435466"/>
    <lineage>
        <taxon>Bacteria</taxon>
        <taxon>Bacillati</taxon>
        <taxon>Bacillota</taxon>
        <taxon>Bacilli</taxon>
        <taxon>Bacillales</taxon>
        <taxon>Bacillaceae</taxon>
        <taxon>Oceanobacillus</taxon>
    </lineage>
</organism>
<dbReference type="InterPro" id="IPR050662">
    <property type="entry name" value="Sec-metab_biosynth-thioest"/>
</dbReference>
<accession>A0A494Z7X2</accession>
<gene>
    <name evidence="2" type="ORF">D8M05_00960</name>
</gene>
<dbReference type="GO" id="GO:0016787">
    <property type="term" value="F:hydrolase activity"/>
    <property type="evidence" value="ECO:0007669"/>
    <property type="project" value="UniProtKB-KW"/>
</dbReference>
<proteinExistence type="predicted"/>
<keyword evidence="2" id="KW-0378">Hydrolase</keyword>